<evidence type="ECO:0000313" key="2">
    <source>
        <dbReference type="EMBL" id="KAG5584678.1"/>
    </source>
</evidence>
<dbReference type="AlphaFoldDB" id="A0A9J5XBQ1"/>
<sequence>MEWLWKLIKVSCFSWLVIRKTCLTHESCKSVAHVPMYTWSQLDNAKNFFRHVETLEGMSRRRRSQEDGWKYILACIWWTIWKERNERSHDGQASSIRISR</sequence>
<gene>
    <name evidence="2" type="ORF">H5410_045112</name>
</gene>
<reference evidence="2 3" key="1">
    <citation type="submission" date="2020-09" db="EMBL/GenBank/DDBJ databases">
        <title>De no assembly of potato wild relative species, Solanum commersonii.</title>
        <authorList>
            <person name="Cho K."/>
        </authorList>
    </citation>
    <scope>NUCLEOTIDE SEQUENCE [LARGE SCALE GENOMIC DNA]</scope>
    <source>
        <strain evidence="2">LZ3.2</strain>
        <tissue evidence="2">Leaf</tissue>
    </source>
</reference>
<keyword evidence="3" id="KW-1185">Reference proteome</keyword>
<accession>A0A9J5XBQ1</accession>
<feature type="signal peptide" evidence="1">
    <location>
        <begin position="1"/>
        <end position="24"/>
    </location>
</feature>
<comment type="caution">
    <text evidence="2">The sequence shown here is derived from an EMBL/GenBank/DDBJ whole genome shotgun (WGS) entry which is preliminary data.</text>
</comment>
<evidence type="ECO:0000256" key="1">
    <source>
        <dbReference type="SAM" id="SignalP"/>
    </source>
</evidence>
<protein>
    <submittedName>
        <fullName evidence="2">Uncharacterized protein</fullName>
    </submittedName>
</protein>
<name>A0A9J5XBQ1_SOLCO</name>
<feature type="chain" id="PRO_5039902542" evidence="1">
    <location>
        <begin position="25"/>
        <end position="100"/>
    </location>
</feature>
<dbReference type="EMBL" id="JACXVP010000009">
    <property type="protein sequence ID" value="KAG5584678.1"/>
    <property type="molecule type" value="Genomic_DNA"/>
</dbReference>
<evidence type="ECO:0000313" key="3">
    <source>
        <dbReference type="Proteomes" id="UP000824120"/>
    </source>
</evidence>
<dbReference type="Proteomes" id="UP000824120">
    <property type="component" value="Chromosome 9"/>
</dbReference>
<organism evidence="2 3">
    <name type="scientific">Solanum commersonii</name>
    <name type="common">Commerson's wild potato</name>
    <name type="synonym">Commerson's nightshade</name>
    <dbReference type="NCBI Taxonomy" id="4109"/>
    <lineage>
        <taxon>Eukaryota</taxon>
        <taxon>Viridiplantae</taxon>
        <taxon>Streptophyta</taxon>
        <taxon>Embryophyta</taxon>
        <taxon>Tracheophyta</taxon>
        <taxon>Spermatophyta</taxon>
        <taxon>Magnoliopsida</taxon>
        <taxon>eudicotyledons</taxon>
        <taxon>Gunneridae</taxon>
        <taxon>Pentapetalae</taxon>
        <taxon>asterids</taxon>
        <taxon>lamiids</taxon>
        <taxon>Solanales</taxon>
        <taxon>Solanaceae</taxon>
        <taxon>Solanoideae</taxon>
        <taxon>Solaneae</taxon>
        <taxon>Solanum</taxon>
    </lineage>
</organism>
<proteinExistence type="predicted"/>
<keyword evidence="1" id="KW-0732">Signal</keyword>